<dbReference type="Proteomes" id="UP000317990">
    <property type="component" value="Unassembled WGS sequence"/>
</dbReference>
<dbReference type="GO" id="GO:0006508">
    <property type="term" value="P:proteolysis"/>
    <property type="evidence" value="ECO:0007669"/>
    <property type="project" value="InterPro"/>
</dbReference>
<dbReference type="GO" id="GO:0004222">
    <property type="term" value="F:metalloendopeptidase activity"/>
    <property type="evidence" value="ECO:0007669"/>
    <property type="project" value="InterPro"/>
</dbReference>
<evidence type="ECO:0000313" key="6">
    <source>
        <dbReference type="Proteomes" id="UP000317990"/>
    </source>
</evidence>
<evidence type="ECO:0000259" key="4">
    <source>
        <dbReference type="Pfam" id="PF05193"/>
    </source>
</evidence>
<gene>
    <name evidence="5" type="ORF">ERJ67_08825</name>
</gene>
<evidence type="ECO:0000256" key="1">
    <source>
        <dbReference type="ARBA" id="ARBA00007261"/>
    </source>
</evidence>
<dbReference type="InterPro" id="IPR011249">
    <property type="entry name" value="Metalloenz_LuxS/M16"/>
</dbReference>
<evidence type="ECO:0000256" key="2">
    <source>
        <dbReference type="RuleBase" id="RU004447"/>
    </source>
</evidence>
<dbReference type="AlphaFoldDB" id="A0A524RLU9"/>
<accession>A0A524RLU9</accession>
<evidence type="ECO:0000313" key="5">
    <source>
        <dbReference type="EMBL" id="TGG91018.1"/>
    </source>
</evidence>
<dbReference type="GO" id="GO:0046872">
    <property type="term" value="F:metal ion binding"/>
    <property type="evidence" value="ECO:0007669"/>
    <property type="project" value="InterPro"/>
</dbReference>
<reference evidence="5 6" key="1">
    <citation type="journal article" date="2019" name="mSystems">
        <title>Life at home and on the roam: Genomic adaptions reflect the dual lifestyle of an intracellular, facultative symbiont.</title>
        <authorList>
            <person name="Burgsdorf I."/>
        </authorList>
    </citation>
    <scope>NUCLEOTIDE SEQUENCE [LARGE SCALE GENOMIC DNA]</scope>
    <source>
        <strain evidence="5">277cV</strain>
    </source>
</reference>
<proteinExistence type="inferred from homology"/>
<feature type="domain" description="Peptidase M16 N-terminal" evidence="3">
    <location>
        <begin position="4"/>
        <end position="136"/>
    </location>
</feature>
<comment type="similarity">
    <text evidence="1 2">Belongs to the peptidase M16 family.</text>
</comment>
<dbReference type="Pfam" id="PF05193">
    <property type="entry name" value="Peptidase_M16_C"/>
    <property type="match status" value="1"/>
</dbReference>
<dbReference type="Gene3D" id="3.30.830.10">
    <property type="entry name" value="Metalloenzyme, LuxS/M16 peptidase-like"/>
    <property type="match status" value="2"/>
</dbReference>
<dbReference type="PANTHER" id="PTHR11851">
    <property type="entry name" value="METALLOPROTEASE"/>
    <property type="match status" value="1"/>
</dbReference>
<evidence type="ECO:0000259" key="3">
    <source>
        <dbReference type="Pfam" id="PF00675"/>
    </source>
</evidence>
<feature type="domain" description="Peptidase M16 C-terminal" evidence="4">
    <location>
        <begin position="144"/>
        <end position="321"/>
    </location>
</feature>
<sequence>MVCLDLWCDAGSRQEGDEETGMAHFLEHMVFRGSETLPPGSFDLRVEAMGGSSNAATGFDDVHYHVLVPPPHADEALALLTELILSPQLAADAFAVERLVVLEELSQSEDQPDEVVFQRLLAKGCGSHAYGRPVLGYRRSLEHLTPASMDAFHGRLYRADGLALAITGAIDPEWWFSRLEHSLLGSLPRRRQLGRRPGDLLVRPGRTVERLERLEAARLLMLWPLPKAEAVDALIGAELATTLLSEGRRSLLVRCLREELCLVESVDLEVHPLEDGSMAILEAVCPPDQLEAVEEEIHRRLSAWCNTAVHPADLQRAQRLLGNGWRFGLEGPGGLAAAIGPGLLRGRVDALGTYVQQIQAWSCERLLADVQHLFAPEHALRLLALPAGG</sequence>
<comment type="caution">
    <text evidence="5">The sequence shown here is derived from an EMBL/GenBank/DDBJ whole genome shotgun (WGS) entry which is preliminary data.</text>
</comment>
<dbReference type="EMBL" id="SRMO01000084">
    <property type="protein sequence ID" value="TGG91018.1"/>
    <property type="molecule type" value="Genomic_DNA"/>
</dbReference>
<organism evidence="5 6">
    <name type="scientific">Aphanocapsa feldmannii 277cV</name>
    <dbReference type="NCBI Taxonomy" id="2507553"/>
    <lineage>
        <taxon>Bacteria</taxon>
        <taxon>Bacillati</taxon>
        <taxon>Cyanobacteriota</taxon>
        <taxon>Cyanophyceae</taxon>
        <taxon>Oscillatoriophycideae</taxon>
        <taxon>Chroococcales</taxon>
        <taxon>Microcystaceae</taxon>
        <taxon>Aphanocapsa</taxon>
    </lineage>
</organism>
<dbReference type="InterPro" id="IPR007863">
    <property type="entry name" value="Peptidase_M16_C"/>
</dbReference>
<dbReference type="InterPro" id="IPR001431">
    <property type="entry name" value="Pept_M16_Zn_BS"/>
</dbReference>
<dbReference type="InterPro" id="IPR011765">
    <property type="entry name" value="Pept_M16_N"/>
</dbReference>
<protein>
    <submittedName>
        <fullName evidence="5">Insulinase family protein</fullName>
    </submittedName>
</protein>
<dbReference type="SUPFAM" id="SSF63411">
    <property type="entry name" value="LuxS/MPP-like metallohydrolase"/>
    <property type="match status" value="2"/>
</dbReference>
<dbReference type="Pfam" id="PF00675">
    <property type="entry name" value="Peptidase_M16"/>
    <property type="match status" value="1"/>
</dbReference>
<dbReference type="PROSITE" id="PS00143">
    <property type="entry name" value="INSULINASE"/>
    <property type="match status" value="1"/>
</dbReference>
<name>A0A524RLU9_9CHRO</name>
<dbReference type="InterPro" id="IPR050361">
    <property type="entry name" value="MPP/UQCRC_Complex"/>
</dbReference>
<dbReference type="PANTHER" id="PTHR11851:SF49">
    <property type="entry name" value="MITOCHONDRIAL-PROCESSING PEPTIDASE SUBUNIT ALPHA"/>
    <property type="match status" value="1"/>
</dbReference>